<keyword evidence="6" id="KW-0732">Signal</keyword>
<keyword evidence="12" id="KW-0829">Tyrosine-protein kinase</keyword>
<proteinExistence type="predicted"/>
<evidence type="ECO:0000256" key="2">
    <source>
        <dbReference type="ARBA" id="ARBA00011902"/>
    </source>
</evidence>
<keyword evidence="5" id="KW-0812">Transmembrane</keyword>
<evidence type="ECO:0000313" key="19">
    <source>
        <dbReference type="Proteomes" id="UP001549320"/>
    </source>
</evidence>
<dbReference type="InterPro" id="IPR055163">
    <property type="entry name" value="ALK/LTK-like_GRD"/>
</dbReference>
<keyword evidence="11" id="KW-0472">Membrane</keyword>
<evidence type="ECO:0000259" key="17">
    <source>
        <dbReference type="Pfam" id="PF18203"/>
    </source>
</evidence>
<reference evidence="18 19" key="1">
    <citation type="submission" date="2024-06" db="EMBL/GenBank/DDBJ databases">
        <title>Sorghum-associated microbial communities from plants grown in Nebraska, USA.</title>
        <authorList>
            <person name="Schachtman D."/>
        </authorList>
    </citation>
    <scope>NUCLEOTIDE SEQUENCE [LARGE SCALE GENOMIC DNA]</scope>
    <source>
        <strain evidence="18 19">2709</strain>
    </source>
</reference>
<evidence type="ECO:0000256" key="13">
    <source>
        <dbReference type="ARBA" id="ARBA00023157"/>
    </source>
</evidence>
<dbReference type="EMBL" id="JBEPSH010000005">
    <property type="protein sequence ID" value="MET4577443.1"/>
    <property type="molecule type" value="Genomic_DNA"/>
</dbReference>
<accession>A0ABV2Q991</accession>
<gene>
    <name evidence="18" type="ORF">ABIE13_002554</name>
</gene>
<feature type="domain" description="IPTL-CTERM protein sorting" evidence="17">
    <location>
        <begin position="471"/>
        <end position="496"/>
    </location>
</feature>
<keyword evidence="19" id="KW-1185">Reference proteome</keyword>
<evidence type="ECO:0000259" key="16">
    <source>
        <dbReference type="Pfam" id="PF12810"/>
    </source>
</evidence>
<evidence type="ECO:0000256" key="8">
    <source>
        <dbReference type="ARBA" id="ARBA00022777"/>
    </source>
</evidence>
<keyword evidence="4" id="KW-0808">Transferase</keyword>
<keyword evidence="7" id="KW-0547">Nucleotide-binding</keyword>
<keyword evidence="8" id="KW-0418">Kinase</keyword>
<keyword evidence="10" id="KW-1133">Transmembrane helix</keyword>
<evidence type="ECO:0000256" key="14">
    <source>
        <dbReference type="ARBA" id="ARBA00023170"/>
    </source>
</evidence>
<dbReference type="NCBIfam" id="TIGR04174">
    <property type="entry name" value="IPTL_CTERM"/>
    <property type="match status" value="1"/>
</dbReference>
<name>A0ABV2Q991_9BURK</name>
<sequence length="499" mass="48085">MMYATISNYKIHIETICNKAGLVMKIIKSLAICIALLASGAVAFGAPTSVTFTYTGAVQTFVVPSGVTSLTLEAWGAQGGTRSPAFSANQGGYATGILAVTPGETLQIYVGGRPSDSSAGFNGGGAGDFGGAGGGGASDIRQGGTSLANRVLVAAGGGGGGEFSSLMVVGGVGGGLSGGDGYREPDYSANPGGLGATQTGGGANGTCGSLYVSALAGSLGQGGSPAGLSCAGCQGHGGGGGYYGGAGSGNCRGGGGGSSYFGSLFSGSSTPGVQSGNGEIQITFGGLPQTLTFDSGPVVAVNATNSVNATSASPNSGNAVVYTTTSTGCSVTAAGVVTGIHAGTGNCTILATQAGDDTFAEGTASLTFSIVQSGQTLVFPPQTPASLTFVLGSTFVINPAASNTGLSSGNAITYSSLTTDVCTVSGTTVTMQAAGACILAADQAGNTDFTSAIQATQTVTLSAVPVVPAVTAVPTLSEWVMVLLSLGAAALGVRRLKKD</sequence>
<evidence type="ECO:0000256" key="7">
    <source>
        <dbReference type="ARBA" id="ARBA00022741"/>
    </source>
</evidence>
<protein>
    <recommendedName>
        <fullName evidence="2">receptor protein-tyrosine kinase</fullName>
        <ecNumber evidence="2">2.7.10.1</ecNumber>
    </recommendedName>
</protein>
<evidence type="ECO:0000256" key="1">
    <source>
        <dbReference type="ARBA" id="ARBA00004251"/>
    </source>
</evidence>
<feature type="domain" description="ALK/LTK-like glycine-rich" evidence="16">
    <location>
        <begin position="72"/>
        <end position="265"/>
    </location>
</feature>
<keyword evidence="13" id="KW-1015">Disulfide bond</keyword>
<dbReference type="Proteomes" id="UP001549320">
    <property type="component" value="Unassembled WGS sequence"/>
</dbReference>
<keyword evidence="3" id="KW-1003">Cell membrane</keyword>
<evidence type="ECO:0000256" key="9">
    <source>
        <dbReference type="ARBA" id="ARBA00022840"/>
    </source>
</evidence>
<evidence type="ECO:0000256" key="6">
    <source>
        <dbReference type="ARBA" id="ARBA00022729"/>
    </source>
</evidence>
<evidence type="ECO:0000256" key="5">
    <source>
        <dbReference type="ARBA" id="ARBA00022692"/>
    </source>
</evidence>
<comment type="subcellular location">
    <subcellularLocation>
        <location evidence="1">Cell membrane</location>
        <topology evidence="1">Single-pass type I membrane protein</topology>
    </subcellularLocation>
</comment>
<evidence type="ECO:0000256" key="12">
    <source>
        <dbReference type="ARBA" id="ARBA00023137"/>
    </source>
</evidence>
<keyword evidence="15" id="KW-0325">Glycoprotein</keyword>
<comment type="caution">
    <text evidence="18">The sequence shown here is derived from an EMBL/GenBank/DDBJ whole genome shotgun (WGS) entry which is preliminary data.</text>
</comment>
<keyword evidence="14" id="KW-0675">Receptor</keyword>
<dbReference type="EC" id="2.7.10.1" evidence="2"/>
<evidence type="ECO:0000256" key="15">
    <source>
        <dbReference type="ARBA" id="ARBA00023180"/>
    </source>
</evidence>
<evidence type="ECO:0000256" key="11">
    <source>
        <dbReference type="ARBA" id="ARBA00023136"/>
    </source>
</evidence>
<evidence type="ECO:0000313" key="18">
    <source>
        <dbReference type="EMBL" id="MET4577443.1"/>
    </source>
</evidence>
<keyword evidence="9" id="KW-0067">ATP-binding</keyword>
<organism evidence="18 19">
    <name type="scientific">Ottowia thiooxydans</name>
    <dbReference type="NCBI Taxonomy" id="219182"/>
    <lineage>
        <taxon>Bacteria</taxon>
        <taxon>Pseudomonadati</taxon>
        <taxon>Pseudomonadota</taxon>
        <taxon>Betaproteobacteria</taxon>
        <taxon>Burkholderiales</taxon>
        <taxon>Comamonadaceae</taxon>
        <taxon>Ottowia</taxon>
    </lineage>
</organism>
<evidence type="ECO:0000256" key="4">
    <source>
        <dbReference type="ARBA" id="ARBA00022679"/>
    </source>
</evidence>
<dbReference type="Pfam" id="PF18203">
    <property type="entry name" value="IPTL-CTERM"/>
    <property type="match status" value="1"/>
</dbReference>
<dbReference type="InterPro" id="IPR026442">
    <property type="entry name" value="IPTL_CTERM"/>
</dbReference>
<evidence type="ECO:0000256" key="10">
    <source>
        <dbReference type="ARBA" id="ARBA00022989"/>
    </source>
</evidence>
<dbReference type="Pfam" id="PF12810">
    <property type="entry name" value="ALK_LTK_GRD"/>
    <property type="match status" value="1"/>
</dbReference>
<evidence type="ECO:0000256" key="3">
    <source>
        <dbReference type="ARBA" id="ARBA00022475"/>
    </source>
</evidence>